<dbReference type="PANTHER" id="PTHR22691">
    <property type="entry name" value="YEAST SPT2-RELATED"/>
    <property type="match status" value="1"/>
</dbReference>
<feature type="compositionally biased region" description="Polar residues" evidence="3">
    <location>
        <begin position="182"/>
        <end position="192"/>
    </location>
</feature>
<feature type="compositionally biased region" description="Polar residues" evidence="3">
    <location>
        <begin position="392"/>
        <end position="411"/>
    </location>
</feature>
<name>A0A445JL34_GLYSO</name>
<proteinExistence type="inferred from homology"/>
<feature type="compositionally biased region" description="Basic and acidic residues" evidence="3">
    <location>
        <begin position="35"/>
        <end position="80"/>
    </location>
</feature>
<evidence type="ECO:0000313" key="4">
    <source>
        <dbReference type="EMBL" id="RZB99098.1"/>
    </source>
</evidence>
<dbReference type="GO" id="GO:0005730">
    <property type="term" value="C:nucleolus"/>
    <property type="evidence" value="ECO:0007669"/>
    <property type="project" value="TreeGrafter"/>
</dbReference>
<keyword evidence="2" id="KW-0175">Coiled coil</keyword>
<feature type="region of interest" description="Disordered" evidence="3">
    <location>
        <begin position="114"/>
        <end position="157"/>
    </location>
</feature>
<evidence type="ECO:0000256" key="2">
    <source>
        <dbReference type="ARBA" id="ARBA00023054"/>
    </source>
</evidence>
<gene>
    <name evidence="4" type="ORF">D0Y65_021812</name>
</gene>
<dbReference type="Pfam" id="PF08243">
    <property type="entry name" value="SPT2"/>
    <property type="match status" value="1"/>
</dbReference>
<evidence type="ECO:0000313" key="5">
    <source>
        <dbReference type="Proteomes" id="UP000289340"/>
    </source>
</evidence>
<accession>A0A445JL34</accession>
<dbReference type="InterPro" id="IPR013256">
    <property type="entry name" value="Chromatin_SPT2"/>
</dbReference>
<protein>
    <recommendedName>
        <fullName evidence="6">Protein SPT2-like</fullName>
    </recommendedName>
</protein>
<feature type="region of interest" description="Disordered" evidence="3">
    <location>
        <begin position="1"/>
        <end position="91"/>
    </location>
</feature>
<comment type="caution">
    <text evidence="4">The sequence shown here is derived from an EMBL/GenBank/DDBJ whole genome shotgun (WGS) entry which is preliminary data.</text>
</comment>
<feature type="region of interest" description="Disordered" evidence="3">
    <location>
        <begin position="208"/>
        <end position="432"/>
    </location>
</feature>
<dbReference type="GO" id="GO:0006334">
    <property type="term" value="P:nucleosome assembly"/>
    <property type="evidence" value="ECO:0007669"/>
    <property type="project" value="TreeGrafter"/>
</dbReference>
<sequence>MRGYGDEGDGYDDYYEDEDEYEEEAEEEYEEEEEAPRKPSKEEMEYLELRQKLKESIRKQMKKESSGSGTSRRDSTDRSKNKLPYDNYGSFFGPSQPVIAQRVIQESKSLLENQHLASRFSGPHRIKKNQNKVPSGGSKSSSHNLAPKVSEMKVKAQKIKNTRDYSFLLSDDAELPAPSKAPPSQNMPIRNSGNLYRIFADVEEGRPAQVPARNKLPLSNGGKHVRASHEERNVGSAAGHLPPKSGSSYRTSSTSKPSMASADSRKQPGNNSGNGPGRPVGPKGLPSKISVGTTGNKSSTPAIKNPVNGMQKSLPSKNHPSIPKQIVEQRISKHSVEQRIPKQSVEQRFPKQSVEQRIQKQSVEQRIQKQSVEQRKDIRELYRPKMAPKQPVASSKPQINRPLKQNSVHTASQDRRPKPKAAKRPFDDEEDEVDVRNMIRNMFNYNPNKFVDDDDVDDMEAGFDEILREEKRSEMIAKKEDEEQLRLIEEEEERERRRKMAKLKKRKLGY</sequence>
<dbReference type="GO" id="GO:0006360">
    <property type="term" value="P:transcription by RNA polymerase I"/>
    <property type="evidence" value="ECO:0007669"/>
    <property type="project" value="TreeGrafter"/>
</dbReference>
<feature type="compositionally biased region" description="Polar residues" evidence="3">
    <location>
        <begin position="290"/>
        <end position="319"/>
    </location>
</feature>
<feature type="compositionally biased region" description="Polar residues" evidence="3">
    <location>
        <begin position="131"/>
        <end position="144"/>
    </location>
</feature>
<feature type="compositionally biased region" description="Polar residues" evidence="3">
    <location>
        <begin position="353"/>
        <end position="371"/>
    </location>
</feature>
<feature type="compositionally biased region" description="Low complexity" evidence="3">
    <location>
        <begin position="242"/>
        <end position="258"/>
    </location>
</feature>
<evidence type="ECO:0000256" key="1">
    <source>
        <dbReference type="ARBA" id="ARBA00006461"/>
    </source>
</evidence>
<comment type="similarity">
    <text evidence="1">Belongs to the SPT2 family.</text>
</comment>
<feature type="compositionally biased region" description="Acidic residues" evidence="3">
    <location>
        <begin position="1"/>
        <end position="34"/>
    </location>
</feature>
<organism evidence="4 5">
    <name type="scientific">Glycine soja</name>
    <name type="common">Wild soybean</name>
    <dbReference type="NCBI Taxonomy" id="3848"/>
    <lineage>
        <taxon>Eukaryota</taxon>
        <taxon>Viridiplantae</taxon>
        <taxon>Streptophyta</taxon>
        <taxon>Embryophyta</taxon>
        <taxon>Tracheophyta</taxon>
        <taxon>Spermatophyta</taxon>
        <taxon>Magnoliopsida</taxon>
        <taxon>eudicotyledons</taxon>
        <taxon>Gunneridae</taxon>
        <taxon>Pentapetalae</taxon>
        <taxon>rosids</taxon>
        <taxon>fabids</taxon>
        <taxon>Fabales</taxon>
        <taxon>Fabaceae</taxon>
        <taxon>Papilionoideae</taxon>
        <taxon>50 kb inversion clade</taxon>
        <taxon>NPAAA clade</taxon>
        <taxon>indigoferoid/millettioid clade</taxon>
        <taxon>Phaseoleae</taxon>
        <taxon>Glycine</taxon>
        <taxon>Glycine subgen. Soja</taxon>
    </lineage>
</organism>
<evidence type="ECO:0000256" key="3">
    <source>
        <dbReference type="SAM" id="MobiDB-lite"/>
    </source>
</evidence>
<feature type="compositionally biased region" description="Basic and acidic residues" evidence="3">
    <location>
        <begin position="372"/>
        <end position="383"/>
    </location>
</feature>
<dbReference type="EMBL" id="QZWG01000008">
    <property type="protein sequence ID" value="RZB99098.1"/>
    <property type="molecule type" value="Genomic_DNA"/>
</dbReference>
<dbReference type="PANTHER" id="PTHR22691:SF8">
    <property type="entry name" value="PROTEIN SPT2 HOMOLOG"/>
    <property type="match status" value="1"/>
</dbReference>
<evidence type="ECO:0008006" key="6">
    <source>
        <dbReference type="Google" id="ProtNLM"/>
    </source>
</evidence>
<dbReference type="GO" id="GO:0042393">
    <property type="term" value="F:histone binding"/>
    <property type="evidence" value="ECO:0007669"/>
    <property type="project" value="TreeGrafter"/>
</dbReference>
<dbReference type="GO" id="GO:0003677">
    <property type="term" value="F:DNA binding"/>
    <property type="evidence" value="ECO:0007669"/>
    <property type="project" value="TreeGrafter"/>
</dbReference>
<reference evidence="4 5" key="1">
    <citation type="submission" date="2018-09" db="EMBL/GenBank/DDBJ databases">
        <title>A high-quality reference genome of wild soybean provides a powerful tool to mine soybean genomes.</title>
        <authorList>
            <person name="Xie M."/>
            <person name="Chung C.Y.L."/>
            <person name="Li M.-W."/>
            <person name="Wong F.-L."/>
            <person name="Chan T.-F."/>
            <person name="Lam H.-M."/>
        </authorList>
    </citation>
    <scope>NUCLEOTIDE SEQUENCE [LARGE SCALE GENOMIC DNA]</scope>
    <source>
        <strain evidence="5">cv. W05</strain>
        <tissue evidence="4">Hypocotyl of etiolated seedlings</tissue>
    </source>
</reference>
<dbReference type="SMART" id="SM00784">
    <property type="entry name" value="SPT2"/>
    <property type="match status" value="1"/>
</dbReference>
<keyword evidence="5" id="KW-1185">Reference proteome</keyword>
<dbReference type="AlphaFoldDB" id="A0A445JL34"/>
<feature type="compositionally biased region" description="Basic and acidic residues" evidence="3">
    <location>
        <begin position="330"/>
        <end position="340"/>
    </location>
</feature>
<feature type="region of interest" description="Disordered" evidence="3">
    <location>
        <begin position="173"/>
        <end position="192"/>
    </location>
</feature>
<dbReference type="Proteomes" id="UP000289340">
    <property type="component" value="Chromosome 8"/>
</dbReference>